<dbReference type="OrthoDB" id="5193571at2"/>
<organism evidence="1 2">
    <name type="scientific">Amycolatopsis arida</name>
    <dbReference type="NCBI Taxonomy" id="587909"/>
    <lineage>
        <taxon>Bacteria</taxon>
        <taxon>Bacillati</taxon>
        <taxon>Actinomycetota</taxon>
        <taxon>Actinomycetes</taxon>
        <taxon>Pseudonocardiales</taxon>
        <taxon>Pseudonocardiaceae</taxon>
        <taxon>Amycolatopsis</taxon>
    </lineage>
</organism>
<proteinExistence type="predicted"/>
<reference evidence="2" key="1">
    <citation type="submission" date="2016-10" db="EMBL/GenBank/DDBJ databases">
        <authorList>
            <person name="Varghese N."/>
            <person name="Submissions S."/>
        </authorList>
    </citation>
    <scope>NUCLEOTIDE SEQUENCE [LARGE SCALE GENOMIC DNA]</scope>
    <source>
        <strain evidence="2">CGMCC 4.5579</strain>
    </source>
</reference>
<evidence type="ECO:0000313" key="2">
    <source>
        <dbReference type="Proteomes" id="UP000198727"/>
    </source>
</evidence>
<protein>
    <submittedName>
        <fullName evidence="1">Uncharacterized protein</fullName>
    </submittedName>
</protein>
<name>A0A1I5KAS1_9PSEU</name>
<keyword evidence="2" id="KW-1185">Reference proteome</keyword>
<dbReference type="RefSeq" id="WP_092526140.1">
    <property type="nucleotide sequence ID" value="NZ_FOWW01000001.1"/>
</dbReference>
<dbReference type="STRING" id="587909.SAMN05421810_10170"/>
<dbReference type="AlphaFoldDB" id="A0A1I5KAS1"/>
<dbReference type="Proteomes" id="UP000198727">
    <property type="component" value="Unassembled WGS sequence"/>
</dbReference>
<dbReference type="EMBL" id="FOWW01000001">
    <property type="protein sequence ID" value="SFO82172.1"/>
    <property type="molecule type" value="Genomic_DNA"/>
</dbReference>
<gene>
    <name evidence="1" type="ORF">SAMN05421810_10170</name>
</gene>
<accession>A0A1I5KAS1</accession>
<sequence>MVSLGASATSAYDPWAVQSRVGLTDARLALDSVLMPRPNLSYIDYRSGVMASGDTGGQGGSSHMAMRVRPASSGLAVTVEMGNAVINTPGMGAYMCALDSRKTLTLAPSSATTNRVDLVIARVYDDLNPVIASAPGERKFVVEVWQGDPATGTPAVPTPTPTDGWTPLAAVTVAKGATAITTANIRDLRGPGLVARGGMRALYGEDARPTSEAFQEPGAYPGDQRWVHSAGFQHQVYYGANADGDRSGWRGVFNAVRYTANPPSSGYIWTAGYGATRELCRLTVRYPGTPYMIYASARGFLTLSPGSAADLRINIGSHTGPDVNWTRFTNYGTSGDKDCVPNVAPIMYGVFTGDATVVLSCGMRDNESIHSGFGFRGNDQTILTVVAFPSTIQPPEL</sequence>
<evidence type="ECO:0000313" key="1">
    <source>
        <dbReference type="EMBL" id="SFO82172.1"/>
    </source>
</evidence>